<evidence type="ECO:0000313" key="1">
    <source>
        <dbReference type="EMBL" id="MFC1458188.1"/>
    </source>
</evidence>
<reference evidence="1 2" key="1">
    <citation type="submission" date="2024-09" db="EMBL/GenBank/DDBJ databases">
        <title>Nodulacao em especies de Leguminosae Basais da Amazonia e Caracterizacao dos Rizobios e Bacterias Associadas aos Nodulos.</title>
        <authorList>
            <person name="Jambeiro I.C.A."/>
            <person name="Lopes I.S."/>
            <person name="Aguiar E.R.G.R."/>
            <person name="Santos A.F.J."/>
            <person name="Dos Santos J.M.F."/>
            <person name="Gross E."/>
        </authorList>
    </citation>
    <scope>NUCLEOTIDE SEQUENCE [LARGE SCALE GENOMIC DNA]</scope>
    <source>
        <strain evidence="1 2">BRUESC1165</strain>
    </source>
</reference>
<accession>A0ABV6YAA7</accession>
<sequence>ATAEIARNVQEAARGTEAVTGSIVDVQQGAGETTSAASQVLGAAQELSRHSNDLSREVQDFLQGVKAA</sequence>
<proteinExistence type="predicted"/>
<evidence type="ECO:0000313" key="2">
    <source>
        <dbReference type="Proteomes" id="UP001593940"/>
    </source>
</evidence>
<gene>
    <name evidence="1" type="ORF">ACETIH_16080</name>
</gene>
<organism evidence="1 2">
    <name type="scientific">Microvirga arabica</name>
    <dbReference type="NCBI Taxonomy" id="1128671"/>
    <lineage>
        <taxon>Bacteria</taxon>
        <taxon>Pseudomonadati</taxon>
        <taxon>Pseudomonadota</taxon>
        <taxon>Alphaproteobacteria</taxon>
        <taxon>Hyphomicrobiales</taxon>
        <taxon>Methylobacteriaceae</taxon>
        <taxon>Microvirga</taxon>
    </lineage>
</organism>
<name>A0ABV6YAA7_9HYPH</name>
<comment type="caution">
    <text evidence="1">The sequence shown here is derived from an EMBL/GenBank/DDBJ whole genome shotgun (WGS) entry which is preliminary data.</text>
</comment>
<keyword evidence="2" id="KW-1185">Reference proteome</keyword>
<protein>
    <submittedName>
        <fullName evidence="1">Methyl-accepting chemotaxis protein</fullName>
    </submittedName>
</protein>
<feature type="non-terminal residue" evidence="1">
    <location>
        <position position="1"/>
    </location>
</feature>
<dbReference type="Gene3D" id="1.10.287.950">
    <property type="entry name" value="Methyl-accepting chemotaxis protein"/>
    <property type="match status" value="1"/>
</dbReference>
<dbReference type="SUPFAM" id="SSF58104">
    <property type="entry name" value="Methyl-accepting chemotaxis protein (MCP) signaling domain"/>
    <property type="match status" value="1"/>
</dbReference>
<dbReference type="Proteomes" id="UP001593940">
    <property type="component" value="Unassembled WGS sequence"/>
</dbReference>
<dbReference type="EMBL" id="JBHOMY010000044">
    <property type="protein sequence ID" value="MFC1458188.1"/>
    <property type="molecule type" value="Genomic_DNA"/>
</dbReference>